<dbReference type="Pfam" id="PF01595">
    <property type="entry name" value="CNNM"/>
    <property type="match status" value="1"/>
</dbReference>
<keyword evidence="14" id="KW-1185">Reference proteome</keyword>
<dbReference type="PROSITE" id="PS51371">
    <property type="entry name" value="CBS"/>
    <property type="match status" value="2"/>
</dbReference>
<dbReference type="Proteomes" id="UP000265515">
    <property type="component" value="Unassembled WGS sequence"/>
</dbReference>
<evidence type="ECO:0000256" key="8">
    <source>
        <dbReference type="PROSITE-ProRule" id="PRU01193"/>
    </source>
</evidence>
<dbReference type="Gramene" id="GBG76546">
    <property type="protein sequence ID" value="GBG76546"/>
    <property type="gene ID" value="CBR_g22294"/>
</dbReference>
<feature type="transmembrane region" description="Helical" evidence="10">
    <location>
        <begin position="361"/>
        <end position="380"/>
    </location>
</feature>
<feature type="transmembrane region" description="Helical" evidence="10">
    <location>
        <begin position="311"/>
        <end position="335"/>
    </location>
</feature>
<comment type="caution">
    <text evidence="13">The sequence shown here is derived from an EMBL/GenBank/DDBJ whole genome shotgun (WGS) entry which is preliminary data.</text>
</comment>
<keyword evidence="6 8" id="KW-0472">Membrane</keyword>
<dbReference type="InterPro" id="IPR002550">
    <property type="entry name" value="CNNM"/>
</dbReference>
<evidence type="ECO:0000256" key="10">
    <source>
        <dbReference type="SAM" id="Phobius"/>
    </source>
</evidence>
<evidence type="ECO:0000256" key="6">
    <source>
        <dbReference type="ARBA" id="ARBA00023136"/>
    </source>
</evidence>
<reference evidence="13 14" key="1">
    <citation type="journal article" date="2018" name="Cell">
        <title>The Chara Genome: Secondary Complexity and Implications for Plant Terrestrialization.</title>
        <authorList>
            <person name="Nishiyama T."/>
            <person name="Sakayama H."/>
            <person name="Vries J.D."/>
            <person name="Buschmann H."/>
            <person name="Saint-Marcoux D."/>
            <person name="Ullrich K.K."/>
            <person name="Haas F.B."/>
            <person name="Vanderstraeten L."/>
            <person name="Becker D."/>
            <person name="Lang D."/>
            <person name="Vosolsobe S."/>
            <person name="Rombauts S."/>
            <person name="Wilhelmsson P.K.I."/>
            <person name="Janitza P."/>
            <person name="Kern R."/>
            <person name="Heyl A."/>
            <person name="Rumpler F."/>
            <person name="Villalobos L.I.A.C."/>
            <person name="Clay J.M."/>
            <person name="Skokan R."/>
            <person name="Toyoda A."/>
            <person name="Suzuki Y."/>
            <person name="Kagoshima H."/>
            <person name="Schijlen E."/>
            <person name="Tajeshwar N."/>
            <person name="Catarino B."/>
            <person name="Hetherington A.J."/>
            <person name="Saltykova A."/>
            <person name="Bonnot C."/>
            <person name="Breuninger H."/>
            <person name="Symeonidi A."/>
            <person name="Radhakrishnan G.V."/>
            <person name="Van Nieuwerburgh F."/>
            <person name="Deforce D."/>
            <person name="Chang C."/>
            <person name="Karol K.G."/>
            <person name="Hedrich R."/>
            <person name="Ulvskov P."/>
            <person name="Glockner G."/>
            <person name="Delwiche C.F."/>
            <person name="Petrasek J."/>
            <person name="Van de Peer Y."/>
            <person name="Friml J."/>
            <person name="Beilby M."/>
            <person name="Dolan L."/>
            <person name="Kohara Y."/>
            <person name="Sugano S."/>
            <person name="Fujiyama A."/>
            <person name="Delaux P.-M."/>
            <person name="Quint M."/>
            <person name="TheiBen G."/>
            <person name="Hagemann M."/>
            <person name="Harholt J."/>
            <person name="Dunand C."/>
            <person name="Zachgo S."/>
            <person name="Langdale J."/>
            <person name="Maumus F."/>
            <person name="Straeten D.V.D."/>
            <person name="Gould S.B."/>
            <person name="Rensing S.A."/>
        </authorList>
    </citation>
    <scope>NUCLEOTIDE SEQUENCE [LARGE SCALE GENOMIC DNA]</scope>
    <source>
        <strain evidence="13 14">S276</strain>
    </source>
</reference>
<evidence type="ECO:0000256" key="2">
    <source>
        <dbReference type="ARBA" id="ARBA00022692"/>
    </source>
</evidence>
<dbReference type="GO" id="GO:0016020">
    <property type="term" value="C:membrane"/>
    <property type="evidence" value="ECO:0007669"/>
    <property type="project" value="UniProtKB-SubCell"/>
</dbReference>
<dbReference type="PROSITE" id="PS51846">
    <property type="entry name" value="CNNM"/>
    <property type="match status" value="1"/>
</dbReference>
<dbReference type="EMBL" id="BFEA01000247">
    <property type="protein sequence ID" value="GBG76546.1"/>
    <property type="molecule type" value="Genomic_DNA"/>
</dbReference>
<dbReference type="SMART" id="SM01091">
    <property type="entry name" value="CorC_HlyC"/>
    <property type="match status" value="1"/>
</dbReference>
<dbReference type="SUPFAM" id="SSF56176">
    <property type="entry name" value="FAD-binding/transporter-associated domain-like"/>
    <property type="match status" value="1"/>
</dbReference>
<dbReference type="InterPro" id="IPR036318">
    <property type="entry name" value="FAD-bd_PCMH-like_sf"/>
</dbReference>
<dbReference type="InterPro" id="IPR044751">
    <property type="entry name" value="Ion_transp-like_CBS"/>
</dbReference>
<evidence type="ECO:0008006" key="15">
    <source>
        <dbReference type="Google" id="ProtNLM"/>
    </source>
</evidence>
<protein>
    <recommendedName>
        <fullName evidence="15">CNNM transmembrane domain-containing protein</fullName>
    </recommendedName>
</protein>
<keyword evidence="4 8" id="KW-1133">Transmembrane helix</keyword>
<evidence type="ECO:0000256" key="5">
    <source>
        <dbReference type="ARBA" id="ARBA00023122"/>
    </source>
</evidence>
<dbReference type="OrthoDB" id="5353557at2759"/>
<evidence type="ECO:0000256" key="9">
    <source>
        <dbReference type="SAM" id="MobiDB-lite"/>
    </source>
</evidence>
<evidence type="ECO:0000256" key="3">
    <source>
        <dbReference type="ARBA" id="ARBA00022737"/>
    </source>
</evidence>
<dbReference type="Pfam" id="PF03471">
    <property type="entry name" value="CorC_HlyC"/>
    <property type="match status" value="1"/>
</dbReference>
<comment type="subcellular location">
    <subcellularLocation>
        <location evidence="1">Membrane</location>
        <topology evidence="1">Multi-pass membrane protein</topology>
    </subcellularLocation>
</comment>
<dbReference type="FunFam" id="3.10.580.10:FF:000002">
    <property type="entry name" value="Magnesium/cobalt efflux protein CorC"/>
    <property type="match status" value="1"/>
</dbReference>
<evidence type="ECO:0000256" key="1">
    <source>
        <dbReference type="ARBA" id="ARBA00004141"/>
    </source>
</evidence>
<feature type="region of interest" description="Disordered" evidence="9">
    <location>
        <begin position="710"/>
        <end position="738"/>
    </location>
</feature>
<evidence type="ECO:0000259" key="11">
    <source>
        <dbReference type="PROSITE" id="PS51371"/>
    </source>
</evidence>
<keyword evidence="3" id="KW-0677">Repeat</keyword>
<name>A0A388L2N3_CHABU</name>
<accession>A0A388L2N3</accession>
<dbReference type="InterPro" id="IPR016169">
    <property type="entry name" value="FAD-bd_PCMH_sub2"/>
</dbReference>
<organism evidence="13 14">
    <name type="scientific">Chara braunii</name>
    <name type="common">Braun's stonewort</name>
    <dbReference type="NCBI Taxonomy" id="69332"/>
    <lineage>
        <taxon>Eukaryota</taxon>
        <taxon>Viridiplantae</taxon>
        <taxon>Streptophyta</taxon>
        <taxon>Charophyceae</taxon>
        <taxon>Charales</taxon>
        <taxon>Characeae</taxon>
        <taxon>Chara</taxon>
    </lineage>
</organism>
<dbReference type="AlphaFoldDB" id="A0A388L2N3"/>
<evidence type="ECO:0000313" key="14">
    <source>
        <dbReference type="Proteomes" id="UP000265515"/>
    </source>
</evidence>
<dbReference type="GO" id="GO:0050660">
    <property type="term" value="F:flavin adenine dinucleotide binding"/>
    <property type="evidence" value="ECO:0007669"/>
    <property type="project" value="InterPro"/>
</dbReference>
<feature type="compositionally biased region" description="Basic and acidic residues" evidence="9">
    <location>
        <begin position="710"/>
        <end position="726"/>
    </location>
</feature>
<dbReference type="InterPro" id="IPR000644">
    <property type="entry name" value="CBS_dom"/>
</dbReference>
<dbReference type="PANTHER" id="PTHR22777">
    <property type="entry name" value="HEMOLYSIN-RELATED"/>
    <property type="match status" value="1"/>
</dbReference>
<evidence type="ECO:0000259" key="12">
    <source>
        <dbReference type="PROSITE" id="PS51846"/>
    </source>
</evidence>
<gene>
    <name evidence="13" type="ORF">CBR_g22294</name>
</gene>
<evidence type="ECO:0000313" key="13">
    <source>
        <dbReference type="EMBL" id="GBG76546.1"/>
    </source>
</evidence>
<proteinExistence type="predicted"/>
<evidence type="ECO:0000256" key="4">
    <source>
        <dbReference type="ARBA" id="ARBA00022989"/>
    </source>
</evidence>
<dbReference type="InterPro" id="IPR046342">
    <property type="entry name" value="CBS_dom_sf"/>
</dbReference>
<dbReference type="CDD" id="cd04590">
    <property type="entry name" value="CBS_pair_CorC_HlyC_assoc"/>
    <property type="match status" value="1"/>
</dbReference>
<sequence>MAIGLPTSELRIYDRPSMGLRNPGCCSPAALVKPSILCKSVVSPSIWKHADNRVLLGEPGGRIRHCGLQSAGVEQPLRAPGDASSGAQCSPAQCLLAKRNLSDSRRWTGGSNLAPGVFPCASSACLAKARGEHGRRVPCRTRLVAGRESSFPRCIGGAGNRQGSTLCREKDWLGHVEAFRLSPPPVSYCRKLRKAMLTAVRCVQWVAQGRERGQGGDLETGSSGEVDQPLGGVRQFLGGPVGKVVVVVCVSLFLGKVFGPGRLQMVPDVGETGKAVSMSLDNTCKGVLAWSAASWPKLRALLGLFRDQGPLLAVLLVLSAFFACAETAITTLWPWKVRELAEKEKDPGGVFTMLRRDVTRFLTTALIGSTATNIAATALVTDAVTQLFGEAGIGASTGVMTVVILLLTEIAPKSIAVHNATEVARVVIRPVAWFSIILYPVGRACTVISMALLKFLGLKSSKEPFVTEEELKLVLSGAEMSGAIEEEEQDMIENVLELEDTPAREVMTPLVDVVAIDSEATLMDLRNLWVKHKYSRVPVFEKRVDNIVGVVYAMDMLDYVEQLDLMQTLTVGRIARKPAYFVPDSMSFWTLLREFRIRKVHMAIVVNEYGGTAGLVTLEDVVEEIVGEIYDENDSKEEIRKRAGYVVQIGDGVYDVDANTSVEDLEEEMGVEVPEGTHGPHRYETVSGFVCEAFGYIPRPGEAVEIALKHRGDPDEEGRSSGEDKMGGGGTEGGSSEARPVGIMKYRLKVLSGNVRKVGSVRFERLGSVDTTKNKWDASSGGRERKGLLPERKRWQGLDQGLRELPSQDETLDGLEGMGLDVSRGDGSSSPVTDEQLTPAISFPDDDIEDGYVRNRMFIVDNLNVDVSDTTTVSCTDGLLEPITRGEVLENTGMGYGSTVGLNEKGGPFTEGIS</sequence>
<dbReference type="Gene3D" id="3.10.580.10">
    <property type="entry name" value="CBS-domain"/>
    <property type="match status" value="1"/>
</dbReference>
<feature type="domain" description="CNNM transmembrane" evidence="12">
    <location>
        <begin position="301"/>
        <end position="488"/>
    </location>
</feature>
<feature type="domain" description="CBS" evidence="11">
    <location>
        <begin position="507"/>
        <end position="568"/>
    </location>
</feature>
<dbReference type="SUPFAM" id="SSF54631">
    <property type="entry name" value="CBS-domain pair"/>
    <property type="match status" value="1"/>
</dbReference>
<feature type="transmembrane region" description="Helical" evidence="10">
    <location>
        <begin position="431"/>
        <end position="453"/>
    </location>
</feature>
<evidence type="ECO:0000256" key="7">
    <source>
        <dbReference type="PROSITE-ProRule" id="PRU00703"/>
    </source>
</evidence>
<dbReference type="Pfam" id="PF00571">
    <property type="entry name" value="CBS"/>
    <property type="match status" value="2"/>
</dbReference>
<dbReference type="STRING" id="69332.A0A388L2N3"/>
<keyword evidence="2 8" id="KW-0812">Transmembrane</keyword>
<keyword evidence="5 7" id="KW-0129">CBS domain</keyword>
<dbReference type="Gene3D" id="3.30.465.10">
    <property type="match status" value="1"/>
</dbReference>
<dbReference type="PANTHER" id="PTHR22777:SF17">
    <property type="entry name" value="UPF0053 PROTEIN SLL0260"/>
    <property type="match status" value="1"/>
</dbReference>
<dbReference type="InterPro" id="IPR005170">
    <property type="entry name" value="Transptr-assoc_dom"/>
</dbReference>
<feature type="transmembrane region" description="Helical" evidence="10">
    <location>
        <begin position="392"/>
        <end position="411"/>
    </location>
</feature>
<dbReference type="SMART" id="SM00116">
    <property type="entry name" value="CBS"/>
    <property type="match status" value="2"/>
</dbReference>
<feature type="domain" description="CBS" evidence="11">
    <location>
        <begin position="575"/>
        <end position="632"/>
    </location>
</feature>